<keyword evidence="1" id="KW-0677">Repeat</keyword>
<keyword evidence="3" id="KW-0694">RNA-binding</keyword>
<dbReference type="Pfam" id="PF00806">
    <property type="entry name" value="PUF"/>
    <property type="match status" value="4"/>
</dbReference>
<dbReference type="Gene3D" id="1.25.10.10">
    <property type="entry name" value="Leucine-rich Repeat Variant"/>
    <property type="match status" value="1"/>
</dbReference>
<dbReference type="Proteomes" id="UP000823749">
    <property type="component" value="Chromosome 7"/>
</dbReference>
<evidence type="ECO:0000313" key="7">
    <source>
        <dbReference type="EMBL" id="KAG5540259.1"/>
    </source>
</evidence>
<sequence>MVAMLDGNVMRCVRDQNGNHVIQKCIKCIPVEAIQFIISVFYDQVVSLVTLSTHPYVCHVIQWGSFMRQRILEYCSDPKTQRIVMHEVLQSVCMLTQDQYGNYAVQTPTFCSPLTNRICYATCALLCSTVHKTRAYKKGSSFSRLRTLENTEMDDMLDSECSSGCESGWTLYLENSFLSPYPLKRRKTEKQSVSEDEEEEDLSMLLDASSGPRIFHEECFSNAGCGFFCHAALDAALPKNRGKREKNRGNRHREVEEDDPSFLDDTASSPIVNFSHVYLHPYHES</sequence>
<feature type="compositionally biased region" description="Basic residues" evidence="5">
    <location>
        <begin position="240"/>
        <end position="251"/>
    </location>
</feature>
<dbReference type="InterPro" id="IPR001313">
    <property type="entry name" value="Pumilio_RNA-bd_rpt"/>
</dbReference>
<accession>A0AAV6JNV9</accession>
<dbReference type="PANTHER" id="PTHR12537">
    <property type="entry name" value="RNA BINDING PROTEIN PUMILIO-RELATED"/>
    <property type="match status" value="1"/>
</dbReference>
<dbReference type="InterPro" id="IPR016024">
    <property type="entry name" value="ARM-type_fold"/>
</dbReference>
<reference evidence="7" key="1">
    <citation type="submission" date="2020-08" db="EMBL/GenBank/DDBJ databases">
        <title>Plant Genome Project.</title>
        <authorList>
            <person name="Zhang R.-G."/>
        </authorList>
    </citation>
    <scope>NUCLEOTIDE SEQUENCE</scope>
    <source>
        <strain evidence="7">WSP0</strain>
        <tissue evidence="7">Leaf</tissue>
    </source>
</reference>
<dbReference type="PROSITE" id="PS50303">
    <property type="entry name" value="PUM_HD"/>
    <property type="match status" value="1"/>
</dbReference>
<dbReference type="GO" id="GO:0005737">
    <property type="term" value="C:cytoplasm"/>
    <property type="evidence" value="ECO:0007669"/>
    <property type="project" value="TreeGrafter"/>
</dbReference>
<dbReference type="SMART" id="SM00025">
    <property type="entry name" value="Pumilio"/>
    <property type="match status" value="3"/>
</dbReference>
<keyword evidence="8" id="KW-1185">Reference proteome</keyword>
<keyword evidence="2" id="KW-0810">Translation regulation</keyword>
<dbReference type="SUPFAM" id="SSF48371">
    <property type="entry name" value="ARM repeat"/>
    <property type="match status" value="1"/>
</dbReference>
<evidence type="ECO:0000256" key="3">
    <source>
        <dbReference type="ARBA" id="ARBA00022884"/>
    </source>
</evidence>
<protein>
    <recommendedName>
        <fullName evidence="6">PUM-HD domain-containing protein</fullName>
    </recommendedName>
</protein>
<evidence type="ECO:0000256" key="2">
    <source>
        <dbReference type="ARBA" id="ARBA00022845"/>
    </source>
</evidence>
<comment type="caution">
    <text evidence="7">The sequence shown here is derived from an EMBL/GenBank/DDBJ whole genome shotgun (WGS) entry which is preliminary data.</text>
</comment>
<dbReference type="PANTHER" id="PTHR12537:SF187">
    <property type="entry name" value="OS04G0276200 PROTEIN"/>
    <property type="match status" value="1"/>
</dbReference>
<dbReference type="GO" id="GO:0003729">
    <property type="term" value="F:mRNA binding"/>
    <property type="evidence" value="ECO:0007669"/>
    <property type="project" value="TreeGrafter"/>
</dbReference>
<gene>
    <name evidence="7" type="ORF">RHGRI_020478</name>
</gene>
<organism evidence="7 8">
    <name type="scientific">Rhododendron griersonianum</name>
    <dbReference type="NCBI Taxonomy" id="479676"/>
    <lineage>
        <taxon>Eukaryota</taxon>
        <taxon>Viridiplantae</taxon>
        <taxon>Streptophyta</taxon>
        <taxon>Embryophyta</taxon>
        <taxon>Tracheophyta</taxon>
        <taxon>Spermatophyta</taxon>
        <taxon>Magnoliopsida</taxon>
        <taxon>eudicotyledons</taxon>
        <taxon>Gunneridae</taxon>
        <taxon>Pentapetalae</taxon>
        <taxon>asterids</taxon>
        <taxon>Ericales</taxon>
        <taxon>Ericaceae</taxon>
        <taxon>Ericoideae</taxon>
        <taxon>Rhodoreae</taxon>
        <taxon>Rhododendron</taxon>
    </lineage>
</organism>
<evidence type="ECO:0000256" key="1">
    <source>
        <dbReference type="ARBA" id="ARBA00022737"/>
    </source>
</evidence>
<evidence type="ECO:0000256" key="4">
    <source>
        <dbReference type="PROSITE-ProRule" id="PRU00317"/>
    </source>
</evidence>
<dbReference type="PROSITE" id="PS50302">
    <property type="entry name" value="PUM"/>
    <property type="match status" value="1"/>
</dbReference>
<dbReference type="InterPro" id="IPR011989">
    <property type="entry name" value="ARM-like"/>
</dbReference>
<dbReference type="InterPro" id="IPR033133">
    <property type="entry name" value="PUM-HD"/>
</dbReference>
<feature type="domain" description="PUM-HD" evidence="6">
    <location>
        <begin position="1"/>
        <end position="263"/>
    </location>
</feature>
<feature type="repeat" description="Pumilio" evidence="4">
    <location>
        <begin position="3"/>
        <end position="39"/>
    </location>
</feature>
<feature type="region of interest" description="Disordered" evidence="5">
    <location>
        <begin position="240"/>
        <end position="268"/>
    </location>
</feature>
<dbReference type="GO" id="GO:0006417">
    <property type="term" value="P:regulation of translation"/>
    <property type="evidence" value="ECO:0007669"/>
    <property type="project" value="UniProtKB-KW"/>
</dbReference>
<proteinExistence type="predicted"/>
<evidence type="ECO:0000256" key="5">
    <source>
        <dbReference type="SAM" id="MobiDB-lite"/>
    </source>
</evidence>
<dbReference type="EMBL" id="JACTNZ010000007">
    <property type="protein sequence ID" value="KAG5540259.1"/>
    <property type="molecule type" value="Genomic_DNA"/>
</dbReference>
<evidence type="ECO:0000259" key="6">
    <source>
        <dbReference type="PROSITE" id="PS50303"/>
    </source>
</evidence>
<name>A0AAV6JNV9_9ERIC</name>
<dbReference type="AlphaFoldDB" id="A0AAV6JNV9"/>
<evidence type="ECO:0000313" key="8">
    <source>
        <dbReference type="Proteomes" id="UP000823749"/>
    </source>
</evidence>